<organism evidence="4 5">
    <name type="scientific">Christensenella hongkongensis</name>
    <dbReference type="NCBI Taxonomy" id="270498"/>
    <lineage>
        <taxon>Bacteria</taxon>
        <taxon>Bacillati</taxon>
        <taxon>Bacillota</taxon>
        <taxon>Clostridia</taxon>
        <taxon>Christensenellales</taxon>
        <taxon>Christensenellaceae</taxon>
        <taxon>Christensenella</taxon>
    </lineage>
</organism>
<keyword evidence="5" id="KW-1185">Reference proteome</keyword>
<dbReference type="GO" id="GO:0016301">
    <property type="term" value="F:kinase activity"/>
    <property type="evidence" value="ECO:0007669"/>
    <property type="project" value="UniProtKB-KW"/>
</dbReference>
<reference evidence="4 5" key="1">
    <citation type="submission" date="2015-04" db="EMBL/GenBank/DDBJ databases">
        <title>Draft genome sequence of bacteremic isolate Catabacter hongkongensis type strain HKU16T.</title>
        <authorList>
            <person name="Lau S.K."/>
            <person name="Teng J.L."/>
            <person name="Huang Y."/>
            <person name="Curreem S.O."/>
            <person name="Tsui S.K."/>
            <person name="Woo P.C."/>
        </authorList>
    </citation>
    <scope>NUCLEOTIDE SEQUENCE [LARGE SCALE GENOMIC DNA]</scope>
    <source>
        <strain evidence="4 5">HKU16</strain>
    </source>
</reference>
<dbReference type="SUPFAM" id="SSF53613">
    <property type="entry name" value="Ribokinase-like"/>
    <property type="match status" value="1"/>
</dbReference>
<dbReference type="PANTHER" id="PTHR10584:SF166">
    <property type="entry name" value="RIBOKINASE"/>
    <property type="match status" value="1"/>
</dbReference>
<evidence type="ECO:0000259" key="3">
    <source>
        <dbReference type="Pfam" id="PF00294"/>
    </source>
</evidence>
<evidence type="ECO:0000313" key="5">
    <source>
        <dbReference type="Proteomes" id="UP000034076"/>
    </source>
</evidence>
<dbReference type="Gene3D" id="3.40.1190.20">
    <property type="match status" value="1"/>
</dbReference>
<dbReference type="GO" id="GO:0005829">
    <property type="term" value="C:cytosol"/>
    <property type="evidence" value="ECO:0007669"/>
    <property type="project" value="TreeGrafter"/>
</dbReference>
<feature type="domain" description="Carbohydrate kinase PfkB" evidence="3">
    <location>
        <begin position="25"/>
        <end position="317"/>
    </location>
</feature>
<evidence type="ECO:0000256" key="1">
    <source>
        <dbReference type="ARBA" id="ARBA00022679"/>
    </source>
</evidence>
<evidence type="ECO:0000256" key="2">
    <source>
        <dbReference type="ARBA" id="ARBA00022777"/>
    </source>
</evidence>
<protein>
    <submittedName>
        <fullName evidence="4">PfkB family carbohydrate kinase Z5686, in cluster with transporter and aldolase</fullName>
    </submittedName>
</protein>
<evidence type="ECO:0000313" key="4">
    <source>
        <dbReference type="EMBL" id="KKI50198.1"/>
    </source>
</evidence>
<accession>A0A0M2NDD6</accession>
<dbReference type="InterPro" id="IPR029056">
    <property type="entry name" value="Ribokinase-like"/>
</dbReference>
<proteinExistence type="predicted"/>
<dbReference type="PANTHER" id="PTHR10584">
    <property type="entry name" value="SUGAR KINASE"/>
    <property type="match status" value="1"/>
</dbReference>
<dbReference type="AlphaFoldDB" id="A0A0M2NDD6"/>
<dbReference type="Proteomes" id="UP000034076">
    <property type="component" value="Unassembled WGS sequence"/>
</dbReference>
<dbReference type="EMBL" id="LAYJ01000112">
    <property type="protein sequence ID" value="KKI50198.1"/>
    <property type="molecule type" value="Genomic_DNA"/>
</dbReference>
<name>A0A0M2NDD6_9FIRM</name>
<sequence length="338" mass="36879">MRNGICVAGNAILDILYPIECYPGKSELTTITEGITRATGGALCNVAMDLASLDPSLELSAVGIIGDDADGDFIEQQLEQYENISLSGLKREGRTSFTIVMCENTTKHRTFFQYRGANAQLCEADFDWDKIDAKILHIGYILLLDALDQEDAQYGTKMARLLREAKQHGIKTSIDVVSEMGNRFEKLVPPSLKYTDYCVINELEAQQATGVLLRGDDGILQKENIKRALEELFRMGVSTWAVIHAPEGGYGMDEKGNYVEKRSLSLPDGYIKGTVGAGDAFCSGVLIGAYQEKQLEEAIVMGIASAACSLSQEGSTQGMRSVGEALKLYEELSGNTKQ</sequence>
<dbReference type="RefSeq" id="WP_046444077.1">
    <property type="nucleotide sequence ID" value="NZ_LAYJ01000112.1"/>
</dbReference>
<dbReference type="OrthoDB" id="9813569at2"/>
<dbReference type="InterPro" id="IPR011611">
    <property type="entry name" value="PfkB_dom"/>
</dbReference>
<dbReference type="PATRIC" id="fig|270498.16.peg.2012"/>
<keyword evidence="1" id="KW-0808">Transferase</keyword>
<gene>
    <name evidence="4" type="ORF">CHK_2261</name>
</gene>
<dbReference type="STRING" id="270498.CHK_2261"/>
<keyword evidence="2 4" id="KW-0418">Kinase</keyword>
<comment type="caution">
    <text evidence="4">The sequence shown here is derived from an EMBL/GenBank/DDBJ whole genome shotgun (WGS) entry which is preliminary data.</text>
</comment>
<dbReference type="Pfam" id="PF00294">
    <property type="entry name" value="PfkB"/>
    <property type="match status" value="1"/>
</dbReference>